<protein>
    <recommendedName>
        <fullName evidence="5">DUF1829 domain-containing protein</fullName>
    </recommendedName>
</protein>
<dbReference type="OrthoDB" id="1321863at2"/>
<evidence type="ECO:0000259" key="1">
    <source>
        <dbReference type="Pfam" id="PF08861"/>
    </source>
</evidence>
<proteinExistence type="predicted"/>
<evidence type="ECO:0000259" key="2">
    <source>
        <dbReference type="Pfam" id="PF08862"/>
    </source>
</evidence>
<feature type="domain" description="DUF1829" evidence="2">
    <location>
        <begin position="160"/>
        <end position="246"/>
    </location>
</feature>
<keyword evidence="4" id="KW-1185">Reference proteome</keyword>
<dbReference type="RefSeq" id="WP_134757596.1">
    <property type="nucleotide sequence ID" value="NZ_MYFO02000025.1"/>
</dbReference>
<dbReference type="Proteomes" id="UP000298246">
    <property type="component" value="Unassembled WGS sequence"/>
</dbReference>
<reference evidence="3 4" key="1">
    <citation type="submission" date="2017-03" db="EMBL/GenBank/DDBJ databases">
        <title>Isolation of Levoglucosan Utilizing Bacteria.</title>
        <authorList>
            <person name="Arya A.S."/>
        </authorList>
    </citation>
    <scope>NUCLEOTIDE SEQUENCE [LARGE SCALE GENOMIC DNA]</scope>
    <source>
        <strain evidence="3 4">MEC069</strain>
    </source>
</reference>
<organism evidence="3 4">
    <name type="scientific">Paenibacillus athensensis</name>
    <dbReference type="NCBI Taxonomy" id="1967502"/>
    <lineage>
        <taxon>Bacteria</taxon>
        <taxon>Bacillati</taxon>
        <taxon>Bacillota</taxon>
        <taxon>Bacilli</taxon>
        <taxon>Bacillales</taxon>
        <taxon>Paenibacillaceae</taxon>
        <taxon>Paenibacillus</taxon>
    </lineage>
</organism>
<dbReference type="EMBL" id="MYFO01000062">
    <property type="protein sequence ID" value="TFE82954.1"/>
    <property type="molecule type" value="Genomic_DNA"/>
</dbReference>
<evidence type="ECO:0008006" key="5">
    <source>
        <dbReference type="Google" id="ProtNLM"/>
    </source>
</evidence>
<accession>A0A4Y8PR01</accession>
<dbReference type="Pfam" id="PF08862">
    <property type="entry name" value="DUF1829"/>
    <property type="match status" value="1"/>
</dbReference>
<evidence type="ECO:0000313" key="3">
    <source>
        <dbReference type="EMBL" id="TFE82954.1"/>
    </source>
</evidence>
<name>A0A4Y8PR01_9BACL</name>
<dbReference type="InterPro" id="IPR014961">
    <property type="entry name" value="DUF1829"/>
</dbReference>
<gene>
    <name evidence="3" type="ORF">B5M42_24125</name>
</gene>
<dbReference type="Pfam" id="PF08861">
    <property type="entry name" value="DUF1828"/>
    <property type="match status" value="1"/>
</dbReference>
<evidence type="ECO:0000313" key="4">
    <source>
        <dbReference type="Proteomes" id="UP000298246"/>
    </source>
</evidence>
<dbReference type="AlphaFoldDB" id="A0A4Y8PR01"/>
<comment type="caution">
    <text evidence="3">The sequence shown here is derived from an EMBL/GenBank/DDBJ whole genome shotgun (WGS) entry which is preliminary data.</text>
</comment>
<sequence length="255" mass="29658">MNLVEQLSDSYVNWLKQKITFKELENAVEITTPFMDRHNDYLQIYVQQKGTKLTLSDAGYILTDLKLSGCDVFSSPKRKKILQTILNGYGVKVSSKEELFVETTLEAFPQKKHMLVQAMMTVNDMFMTSRENVQSIFLEEVDQYLFDNDVRFVENISFTGKSGFPQTFHFAIPRSRQFPERILHALNNPTKQNSENLLFAWTETKQNRRPNSILFAVLNDSEKSIRPSIINAFHEYEIQTILWSKRNEHTAELTG</sequence>
<feature type="domain" description="DUF1828" evidence="1">
    <location>
        <begin position="32"/>
        <end position="122"/>
    </location>
</feature>
<dbReference type="InterPro" id="IPR014960">
    <property type="entry name" value="DUF1828"/>
</dbReference>